<evidence type="ECO:0000313" key="2">
    <source>
        <dbReference type="EMBL" id="EQB52237.1"/>
    </source>
</evidence>
<dbReference type="Gene3D" id="3.30.360.10">
    <property type="entry name" value="Dihydrodipicolinate Reductase, domain 2"/>
    <property type="match status" value="1"/>
</dbReference>
<reference evidence="3" key="1">
    <citation type="journal article" date="2013" name="Mol. Plant Microbe Interact.">
        <title>Global aspects of pacC regulation of pathogenicity genes in Colletotrichum gloeosporioides as revealed by transcriptome analysis.</title>
        <authorList>
            <person name="Alkan N."/>
            <person name="Meng X."/>
            <person name="Friedlander G."/>
            <person name="Reuveni E."/>
            <person name="Sukno S."/>
            <person name="Sherman A."/>
            <person name="Thon M."/>
            <person name="Fluhr R."/>
            <person name="Prusky D."/>
        </authorList>
    </citation>
    <scope>NUCLEOTIDE SEQUENCE [LARGE SCALE GENOMIC DNA]</scope>
    <source>
        <strain evidence="3">Cg-14</strain>
    </source>
</reference>
<dbReference type="AlphaFoldDB" id="T0K9L6"/>
<gene>
    <name evidence="2" type="ORF">CGLO_08161</name>
</gene>
<evidence type="ECO:0000313" key="3">
    <source>
        <dbReference type="Proteomes" id="UP000015530"/>
    </source>
</evidence>
<protein>
    <recommendedName>
        <fullName evidence="1">Gfo/Idh/MocA-like oxidoreductase N-terminal domain-containing protein</fullName>
    </recommendedName>
</protein>
<feature type="domain" description="Gfo/Idh/MocA-like oxidoreductase N-terminal" evidence="1">
    <location>
        <begin position="21"/>
        <end position="52"/>
    </location>
</feature>
<sequence>MMIFPAVQTARPSLPIANQIPVIKAALTAGKHVLSEKPVAENIKDAEDLIRWYRTDFKGPTWAIAENWRFLNSCQFGADQIKGLGTITGF</sequence>
<dbReference type="HOGENOM" id="CLU_2440705_0_0_1"/>
<dbReference type="GO" id="GO:0016491">
    <property type="term" value="F:oxidoreductase activity"/>
    <property type="evidence" value="ECO:0007669"/>
    <property type="project" value="TreeGrafter"/>
</dbReference>
<dbReference type="Gene3D" id="3.40.50.720">
    <property type="entry name" value="NAD(P)-binding Rossmann-like Domain"/>
    <property type="match status" value="1"/>
</dbReference>
<dbReference type="GO" id="GO:0006740">
    <property type="term" value="P:NADPH regeneration"/>
    <property type="evidence" value="ECO:0007669"/>
    <property type="project" value="TreeGrafter"/>
</dbReference>
<dbReference type="SUPFAM" id="SSF51735">
    <property type="entry name" value="NAD(P)-binding Rossmann-fold domains"/>
    <property type="match status" value="1"/>
</dbReference>
<dbReference type="EMBL" id="AMYD01001634">
    <property type="protein sequence ID" value="EQB52237.1"/>
    <property type="molecule type" value="Genomic_DNA"/>
</dbReference>
<evidence type="ECO:0000259" key="1">
    <source>
        <dbReference type="Pfam" id="PF01408"/>
    </source>
</evidence>
<dbReference type="GO" id="GO:0005737">
    <property type="term" value="C:cytoplasm"/>
    <property type="evidence" value="ECO:0007669"/>
    <property type="project" value="TreeGrafter"/>
</dbReference>
<dbReference type="Proteomes" id="UP000015530">
    <property type="component" value="Unassembled WGS sequence"/>
</dbReference>
<proteinExistence type="predicted"/>
<name>T0K9L6_COLGC</name>
<organism evidence="2 3">
    <name type="scientific">Colletotrichum gloeosporioides (strain Cg-14)</name>
    <name type="common">Anthracnose fungus</name>
    <name type="synonym">Glomerella cingulata</name>
    <dbReference type="NCBI Taxonomy" id="1237896"/>
    <lineage>
        <taxon>Eukaryota</taxon>
        <taxon>Fungi</taxon>
        <taxon>Dikarya</taxon>
        <taxon>Ascomycota</taxon>
        <taxon>Pezizomycotina</taxon>
        <taxon>Sordariomycetes</taxon>
        <taxon>Hypocreomycetidae</taxon>
        <taxon>Glomerellales</taxon>
        <taxon>Glomerellaceae</taxon>
        <taxon>Colletotrichum</taxon>
        <taxon>Colletotrichum gloeosporioides species complex</taxon>
    </lineage>
</organism>
<dbReference type="OrthoDB" id="64915at2759"/>
<dbReference type="STRING" id="1237896.T0K9L6"/>
<dbReference type="PANTHER" id="PTHR42840:SF5">
    <property type="entry name" value="NAD(P)-BINDING ROSSMANN-FOLD SUPERFAMILY PROTEIN"/>
    <property type="match status" value="1"/>
</dbReference>
<dbReference type="Pfam" id="PF01408">
    <property type="entry name" value="GFO_IDH_MocA"/>
    <property type="match status" value="1"/>
</dbReference>
<dbReference type="PANTHER" id="PTHR42840">
    <property type="entry name" value="NAD(P)-BINDING ROSSMANN-FOLD SUPERFAMILY PROTEIN-RELATED"/>
    <property type="match status" value="1"/>
</dbReference>
<accession>T0K9L6</accession>
<comment type="caution">
    <text evidence="2">The sequence shown here is derived from an EMBL/GenBank/DDBJ whole genome shotgun (WGS) entry which is preliminary data.</text>
</comment>
<dbReference type="InterPro" id="IPR000683">
    <property type="entry name" value="Gfo/Idh/MocA-like_OxRdtase_N"/>
</dbReference>
<dbReference type="GO" id="GO:0000166">
    <property type="term" value="F:nucleotide binding"/>
    <property type="evidence" value="ECO:0007669"/>
    <property type="project" value="InterPro"/>
</dbReference>
<dbReference type="InterPro" id="IPR036291">
    <property type="entry name" value="NAD(P)-bd_dom_sf"/>
</dbReference>